<gene>
    <name evidence="10" type="ORF">P343_16555</name>
</gene>
<keyword evidence="6 8" id="KW-1133">Transmembrane helix</keyword>
<feature type="transmembrane region" description="Helical" evidence="8">
    <location>
        <begin position="20"/>
        <end position="38"/>
    </location>
</feature>
<keyword evidence="3" id="KW-0813">Transport</keyword>
<evidence type="ECO:0000256" key="6">
    <source>
        <dbReference type="ARBA" id="ARBA00022989"/>
    </source>
</evidence>
<feature type="domain" description="EamA" evidence="9">
    <location>
        <begin position="6"/>
        <end position="128"/>
    </location>
</feature>
<keyword evidence="5 8" id="KW-0812">Transmembrane</keyword>
<dbReference type="PATRIC" id="fig|1395513.3.peg.3356"/>
<dbReference type="InterPro" id="IPR037185">
    <property type="entry name" value="EmrE-like"/>
</dbReference>
<dbReference type="InterPro" id="IPR000620">
    <property type="entry name" value="EamA_dom"/>
</dbReference>
<sequence>MWGLFPLYWILFNQVPALEILAHRIFWSLIFMFVLLMASKTLGSFIQQLKSLLVQPKLLFFVFIASVLISVNWLVYIWAVNNGHVIESSMGYYVNPLVSILLGIVFLKEKLTVWQLVAFLLAAAGVLIQTINFGQVPWIALSLALTFGFYGLAKKLIHIAPSMELTFETLFVVPAALIYLIYLQQAGVASFGTESWLTTLLLVGTGVVTAVPLLFFAEGAQRISLTMVGFFQYITPTMQLIIGIAIYREPFHLTQLVSFSFIWLGLIVFTLSATLFVKKQSVMLRTADSKNN</sequence>
<dbReference type="InterPro" id="IPR004626">
    <property type="entry name" value="RarD"/>
</dbReference>
<evidence type="ECO:0000256" key="5">
    <source>
        <dbReference type="ARBA" id="ARBA00022692"/>
    </source>
</evidence>
<organism evidence="10 11">
    <name type="scientific">Sporolactobacillus laevolacticus DSM 442</name>
    <dbReference type="NCBI Taxonomy" id="1395513"/>
    <lineage>
        <taxon>Bacteria</taxon>
        <taxon>Bacillati</taxon>
        <taxon>Bacillota</taxon>
        <taxon>Bacilli</taxon>
        <taxon>Bacillales</taxon>
        <taxon>Sporolactobacillaceae</taxon>
        <taxon>Sporolactobacillus</taxon>
    </lineage>
</organism>
<keyword evidence="11" id="KW-1185">Reference proteome</keyword>
<feature type="transmembrane region" description="Helical" evidence="8">
    <location>
        <begin position="253"/>
        <end position="277"/>
    </location>
</feature>
<comment type="similarity">
    <text evidence="2">Belongs to the EamA transporter family.</text>
</comment>
<feature type="transmembrane region" description="Helical" evidence="8">
    <location>
        <begin position="58"/>
        <end position="78"/>
    </location>
</feature>
<dbReference type="Pfam" id="PF00892">
    <property type="entry name" value="EamA"/>
    <property type="match status" value="2"/>
</dbReference>
<evidence type="ECO:0000256" key="4">
    <source>
        <dbReference type="ARBA" id="ARBA00022475"/>
    </source>
</evidence>
<evidence type="ECO:0000256" key="7">
    <source>
        <dbReference type="ARBA" id="ARBA00023136"/>
    </source>
</evidence>
<evidence type="ECO:0000259" key="9">
    <source>
        <dbReference type="Pfam" id="PF00892"/>
    </source>
</evidence>
<feature type="transmembrane region" description="Helical" evidence="8">
    <location>
        <begin position="114"/>
        <end position="131"/>
    </location>
</feature>
<dbReference type="Proteomes" id="UP000018296">
    <property type="component" value="Unassembled WGS sequence"/>
</dbReference>
<dbReference type="NCBIfam" id="TIGR00688">
    <property type="entry name" value="rarD"/>
    <property type="match status" value="1"/>
</dbReference>
<dbReference type="PANTHER" id="PTHR22911:SF137">
    <property type="entry name" value="SOLUTE CARRIER FAMILY 35 MEMBER G2-RELATED"/>
    <property type="match status" value="1"/>
</dbReference>
<name>V6J193_9BACL</name>
<dbReference type="AlphaFoldDB" id="V6J193"/>
<proteinExistence type="inferred from homology"/>
<evidence type="ECO:0000313" key="10">
    <source>
        <dbReference type="EMBL" id="EST10534.1"/>
    </source>
</evidence>
<evidence type="ECO:0000313" key="11">
    <source>
        <dbReference type="Proteomes" id="UP000018296"/>
    </source>
</evidence>
<accession>V6J193</accession>
<evidence type="ECO:0000256" key="1">
    <source>
        <dbReference type="ARBA" id="ARBA00004651"/>
    </source>
</evidence>
<feature type="domain" description="EamA" evidence="9">
    <location>
        <begin position="139"/>
        <end position="270"/>
    </location>
</feature>
<feature type="transmembrane region" description="Helical" evidence="8">
    <location>
        <begin position="195"/>
        <end position="216"/>
    </location>
</feature>
<feature type="transmembrane region" description="Helical" evidence="8">
    <location>
        <begin position="165"/>
        <end position="183"/>
    </location>
</feature>
<comment type="caution">
    <text evidence="10">The sequence shown here is derived from an EMBL/GenBank/DDBJ whole genome shotgun (WGS) entry which is preliminary data.</text>
</comment>
<keyword evidence="7 8" id="KW-0472">Membrane</keyword>
<dbReference type="EMBL" id="AWTC01000021">
    <property type="protein sequence ID" value="EST10534.1"/>
    <property type="molecule type" value="Genomic_DNA"/>
</dbReference>
<feature type="transmembrane region" description="Helical" evidence="8">
    <location>
        <begin position="137"/>
        <end position="153"/>
    </location>
</feature>
<keyword evidence="4" id="KW-1003">Cell membrane</keyword>
<feature type="transmembrane region" description="Helical" evidence="8">
    <location>
        <begin position="90"/>
        <end position="107"/>
    </location>
</feature>
<evidence type="ECO:0000256" key="3">
    <source>
        <dbReference type="ARBA" id="ARBA00022448"/>
    </source>
</evidence>
<comment type="subcellular location">
    <subcellularLocation>
        <location evidence="1">Cell membrane</location>
        <topology evidence="1">Multi-pass membrane protein</topology>
    </subcellularLocation>
</comment>
<reference evidence="10 11" key="1">
    <citation type="journal article" date="2013" name="Genome Announc.">
        <title>Genome Sequence of Sporolactobacillus laevolacticus DSM442, an Efficient Polymer-Grade D-Lactate Producer from Agricultural Waste Cottonseed as a Nitrogen Source.</title>
        <authorList>
            <person name="Wang H."/>
            <person name="Wang L."/>
            <person name="Ju J."/>
            <person name="Yu B."/>
            <person name="Ma Y."/>
        </authorList>
    </citation>
    <scope>NUCLEOTIDE SEQUENCE [LARGE SCALE GENOMIC DNA]</scope>
    <source>
        <strain evidence="10 11">DSM 442</strain>
    </source>
</reference>
<feature type="transmembrane region" description="Helical" evidence="8">
    <location>
        <begin position="228"/>
        <end position="247"/>
    </location>
</feature>
<dbReference type="PANTHER" id="PTHR22911">
    <property type="entry name" value="ACYL-MALONYL CONDENSING ENZYME-RELATED"/>
    <property type="match status" value="1"/>
</dbReference>
<protein>
    <submittedName>
        <fullName evidence="10">Transporter</fullName>
    </submittedName>
</protein>
<evidence type="ECO:0000256" key="8">
    <source>
        <dbReference type="SAM" id="Phobius"/>
    </source>
</evidence>
<dbReference type="eggNOG" id="COG2962">
    <property type="taxonomic scope" value="Bacteria"/>
</dbReference>
<dbReference type="SUPFAM" id="SSF103481">
    <property type="entry name" value="Multidrug resistance efflux transporter EmrE"/>
    <property type="match status" value="2"/>
</dbReference>
<dbReference type="GO" id="GO:0005886">
    <property type="term" value="C:plasma membrane"/>
    <property type="evidence" value="ECO:0007669"/>
    <property type="project" value="UniProtKB-SubCell"/>
</dbReference>
<evidence type="ECO:0000256" key="2">
    <source>
        <dbReference type="ARBA" id="ARBA00007362"/>
    </source>
</evidence>